<keyword evidence="4" id="KW-1185">Reference proteome</keyword>
<dbReference type="OrthoDB" id="5835829at2759"/>
<dbReference type="CDD" id="cd03784">
    <property type="entry name" value="GT1_Gtf-like"/>
    <property type="match status" value="1"/>
</dbReference>
<dbReference type="Gene3D" id="3.40.50.2000">
    <property type="entry name" value="Glycogen Phosphorylase B"/>
    <property type="match status" value="2"/>
</dbReference>
<protein>
    <submittedName>
        <fullName evidence="3">Anthocyanidin 3-O-glucosyltransferase-like protein</fullName>
    </submittedName>
</protein>
<keyword evidence="2 3" id="KW-0808">Transferase</keyword>
<accession>A0A833W006</accession>
<reference evidence="3" key="1">
    <citation type="submission" date="2020-01" db="EMBL/GenBank/DDBJ databases">
        <title>Genome sequence of Kobresia littledalei, the first chromosome-level genome in the family Cyperaceae.</title>
        <authorList>
            <person name="Qu G."/>
        </authorList>
    </citation>
    <scope>NUCLEOTIDE SEQUENCE</scope>
    <source>
        <strain evidence="3">C.B.Clarke</strain>
        <tissue evidence="3">Leaf</tissue>
    </source>
</reference>
<dbReference type="Pfam" id="PF00201">
    <property type="entry name" value="UDPGT"/>
    <property type="match status" value="1"/>
</dbReference>
<dbReference type="FunFam" id="3.40.50.2000:FF:000037">
    <property type="entry name" value="Glycosyltransferase"/>
    <property type="match status" value="1"/>
</dbReference>
<dbReference type="SUPFAM" id="SSF53756">
    <property type="entry name" value="UDP-Glycosyltransferase/glycogen phosphorylase"/>
    <property type="match status" value="1"/>
</dbReference>
<proteinExistence type="inferred from homology"/>
<name>A0A833W006_9POAL</name>
<dbReference type="GO" id="GO:0035251">
    <property type="term" value="F:UDP-glucosyltransferase activity"/>
    <property type="evidence" value="ECO:0007669"/>
    <property type="project" value="InterPro"/>
</dbReference>
<gene>
    <name evidence="3" type="ORF">FCM35_KLT16365</name>
</gene>
<dbReference type="InterPro" id="IPR002213">
    <property type="entry name" value="UDP_glucos_trans"/>
</dbReference>
<dbReference type="PANTHER" id="PTHR48049:SF84">
    <property type="entry name" value="UDP-GLYCOSYLTRANSFERASE 79A6"/>
    <property type="match status" value="1"/>
</dbReference>
<dbReference type="AlphaFoldDB" id="A0A833W006"/>
<sequence length="483" mass="53720">MQNTISPATIATTHEITMHIMMFPWLAYGHISPFVQLARKIIAVAGSSIRVTFLITKGNVPRVMTLLPCTPLISILPLDLPHVPGLPPGAENTAEVTEEGAELLKIALDKTKPQVEDILMRTRPDIVIMDFVQAWLPSLAKPLGIKTLFLSVFPASALTYFFATSRQLHGPNPTLQDIMKAPAGFPASSLIQSIPAFKAANHLNVFNTSFGQPSVFNRFMKSIEDCDGTIAKTCMEMEGKYIEFYKSEHRKMLLVGPVVPETPAGVLEKRWAEWLAEFPEKSVVYCSFGSEAVLTDEAVEELLLGLESTGFPFLAVLKFPSGEEKEEVENILNRKLPKGFKERVKGRGIVHCGWVQQQHILQHKNVGCFVSHVGFSSLMEGMIADCQLVMLPQRADQLTNSVLLEKELGVGVEVERNEADGSFRREAISDAIKAVMVEEESRGKNIRQNKKKWKEFLMNKEVQEKFTVEFVKSLKDLVAAPGN</sequence>
<dbReference type="Proteomes" id="UP000623129">
    <property type="component" value="Unassembled WGS sequence"/>
</dbReference>
<evidence type="ECO:0000313" key="3">
    <source>
        <dbReference type="EMBL" id="KAF3338894.1"/>
    </source>
</evidence>
<dbReference type="PANTHER" id="PTHR48049">
    <property type="entry name" value="GLYCOSYLTRANSFERASE"/>
    <property type="match status" value="1"/>
</dbReference>
<dbReference type="InterPro" id="IPR050481">
    <property type="entry name" value="UDP-glycosyltransf_plant"/>
</dbReference>
<evidence type="ECO:0000256" key="1">
    <source>
        <dbReference type="ARBA" id="ARBA00009995"/>
    </source>
</evidence>
<evidence type="ECO:0000256" key="2">
    <source>
        <dbReference type="ARBA" id="ARBA00022679"/>
    </source>
</evidence>
<comment type="caution">
    <text evidence="3">The sequence shown here is derived from an EMBL/GenBank/DDBJ whole genome shotgun (WGS) entry which is preliminary data.</text>
</comment>
<evidence type="ECO:0000313" key="4">
    <source>
        <dbReference type="Proteomes" id="UP000623129"/>
    </source>
</evidence>
<dbReference type="EMBL" id="SWLB01000004">
    <property type="protein sequence ID" value="KAF3338894.1"/>
    <property type="molecule type" value="Genomic_DNA"/>
</dbReference>
<comment type="similarity">
    <text evidence="1">Belongs to the UDP-glycosyltransferase family.</text>
</comment>
<organism evidence="3 4">
    <name type="scientific">Carex littledalei</name>
    <dbReference type="NCBI Taxonomy" id="544730"/>
    <lineage>
        <taxon>Eukaryota</taxon>
        <taxon>Viridiplantae</taxon>
        <taxon>Streptophyta</taxon>
        <taxon>Embryophyta</taxon>
        <taxon>Tracheophyta</taxon>
        <taxon>Spermatophyta</taxon>
        <taxon>Magnoliopsida</taxon>
        <taxon>Liliopsida</taxon>
        <taxon>Poales</taxon>
        <taxon>Cyperaceae</taxon>
        <taxon>Cyperoideae</taxon>
        <taxon>Cariceae</taxon>
        <taxon>Carex</taxon>
        <taxon>Carex subgen. Euthyceras</taxon>
    </lineage>
</organism>